<dbReference type="InterPro" id="IPR023606">
    <property type="entry name" value="CoA-Trfase_III_dom_1_sf"/>
</dbReference>
<dbReference type="SUPFAM" id="SSF89796">
    <property type="entry name" value="CoA-transferase family III (CaiB/BaiF)"/>
    <property type="match status" value="1"/>
</dbReference>
<gene>
    <name evidence="1" type="ORF">METZ01_LOCUS339808</name>
</gene>
<name>A0A382QN66_9ZZZZ</name>
<proteinExistence type="predicted"/>
<sequence length="62" mass="6815">GSENPLFGWTINNPISISGEATRVANDPPEYGQDTRTILEEHGFTNADIEQLLIDQIVFAAQ</sequence>
<dbReference type="Gene3D" id="3.40.50.10540">
    <property type="entry name" value="Crotonobetainyl-coa:carnitine coa-transferase, domain 1"/>
    <property type="match status" value="1"/>
</dbReference>
<protein>
    <submittedName>
        <fullName evidence="1">Uncharacterized protein</fullName>
    </submittedName>
</protein>
<organism evidence="1">
    <name type="scientific">marine metagenome</name>
    <dbReference type="NCBI Taxonomy" id="408172"/>
    <lineage>
        <taxon>unclassified sequences</taxon>
        <taxon>metagenomes</taxon>
        <taxon>ecological metagenomes</taxon>
    </lineage>
</organism>
<evidence type="ECO:0000313" key="1">
    <source>
        <dbReference type="EMBL" id="SVC86954.1"/>
    </source>
</evidence>
<accession>A0A382QN66</accession>
<dbReference type="EMBL" id="UINC01115717">
    <property type="protein sequence ID" value="SVC86954.1"/>
    <property type="molecule type" value="Genomic_DNA"/>
</dbReference>
<reference evidence="1" key="1">
    <citation type="submission" date="2018-05" db="EMBL/GenBank/DDBJ databases">
        <authorList>
            <person name="Lanie J.A."/>
            <person name="Ng W.-L."/>
            <person name="Kazmierczak K.M."/>
            <person name="Andrzejewski T.M."/>
            <person name="Davidsen T.M."/>
            <person name="Wayne K.J."/>
            <person name="Tettelin H."/>
            <person name="Glass J.I."/>
            <person name="Rusch D."/>
            <person name="Podicherti R."/>
            <person name="Tsui H.-C.T."/>
            <person name="Winkler M.E."/>
        </authorList>
    </citation>
    <scope>NUCLEOTIDE SEQUENCE</scope>
</reference>
<dbReference type="AlphaFoldDB" id="A0A382QN66"/>
<feature type="non-terminal residue" evidence="1">
    <location>
        <position position="1"/>
    </location>
</feature>